<dbReference type="EMBL" id="MEYQ01000036">
    <property type="protein sequence ID" value="OGD38670.1"/>
    <property type="molecule type" value="Genomic_DNA"/>
</dbReference>
<dbReference type="InterPro" id="IPR008965">
    <property type="entry name" value="CBM2/CBM3_carb-bd_dom_sf"/>
</dbReference>
<evidence type="ECO:0008006" key="5">
    <source>
        <dbReference type="Google" id="ProtNLM"/>
    </source>
</evidence>
<protein>
    <recommendedName>
        <fullName evidence="5">Cohesin domain-containing protein</fullName>
    </recommendedName>
</protein>
<keyword evidence="2" id="KW-0472">Membrane</keyword>
<evidence type="ECO:0000256" key="1">
    <source>
        <dbReference type="SAM" id="Coils"/>
    </source>
</evidence>
<dbReference type="Gene3D" id="2.60.40.10">
    <property type="entry name" value="Immunoglobulins"/>
    <property type="match status" value="1"/>
</dbReference>
<keyword evidence="1" id="KW-0175">Coiled coil</keyword>
<organism evidence="3 4">
    <name type="scientific">Candidatus Azambacteria bacterium RIFCSPLOWO2_01_FULL_37_9</name>
    <dbReference type="NCBI Taxonomy" id="1797297"/>
    <lineage>
        <taxon>Bacteria</taxon>
        <taxon>Candidatus Azamiibacteriota</taxon>
    </lineage>
</organism>
<evidence type="ECO:0000313" key="3">
    <source>
        <dbReference type="EMBL" id="OGD38670.1"/>
    </source>
</evidence>
<reference evidence="3 4" key="1">
    <citation type="journal article" date="2016" name="Nat. Commun.">
        <title>Thousands of microbial genomes shed light on interconnected biogeochemical processes in an aquifer system.</title>
        <authorList>
            <person name="Anantharaman K."/>
            <person name="Brown C.T."/>
            <person name="Hug L.A."/>
            <person name="Sharon I."/>
            <person name="Castelle C.J."/>
            <person name="Probst A.J."/>
            <person name="Thomas B.C."/>
            <person name="Singh A."/>
            <person name="Wilkins M.J."/>
            <person name="Karaoz U."/>
            <person name="Brodie E.L."/>
            <person name="Williams K.H."/>
            <person name="Hubbard S.S."/>
            <person name="Banfield J.F."/>
        </authorList>
    </citation>
    <scope>NUCLEOTIDE SEQUENCE [LARGE SCALE GENOMIC DNA]</scope>
</reference>
<feature type="coiled-coil region" evidence="1">
    <location>
        <begin position="512"/>
        <end position="578"/>
    </location>
</feature>
<accession>A0A1F5C749</accession>
<dbReference type="Proteomes" id="UP000177947">
    <property type="component" value="Unassembled WGS sequence"/>
</dbReference>
<sequence length="583" mass="63892">MEETFKKIKSLLVGGVLLFVIFGILPITAQAASLYFSPSSGTHAVGTSFMVSVYVSSADQAMNAASGVISFPADKLSVEALSKSGSVFSLWVQEPSFSNSAGTVNFEGIVLNPGFTGVSGKAISITFKTKAAGSAPITFSSGSALANDGKGTNILTGLGDANFSIGVVGPGAPEIVTPAEVAGTPEAPAISSPTHPDPNKWYAVKEAKFIWDVPKDATAVRLLVGRIPQAIPTVTYTTPITSKEITDLAEGTYYFHVRLRNAEGWGGVSHFRFQIDTEKPTRFEISEVERKDLTDPRAKFIFDASDKTSGIDHYEVQIGNESPQVWRDDGSHRYETPALGPGSYTLIAKAIDKAGNSLANSAEFVIQALEPPTITDYPRELASGEILSIKGKTKYPDTQVNIFLRHEKDEAKSYSVKSDKGGRFVFVAEDRLSSGIYTAWAEVVDERGARSEPSGKVTIAVERPAFLRVGSWAVGFLSVVVPLIALVLLLVYLSWHWWHKFATMRKRVKKEIREAEHALHKAFDLLKEAIREQVKMLEKTKTKRQLTEEEEKIIKQLKKDLDDAEKFVRKEIEDIEKEVLRTK</sequence>
<dbReference type="SUPFAM" id="SSF49384">
    <property type="entry name" value="Carbohydrate-binding domain"/>
    <property type="match status" value="1"/>
</dbReference>
<dbReference type="Gene3D" id="2.60.40.680">
    <property type="match status" value="1"/>
</dbReference>
<proteinExistence type="predicted"/>
<feature type="transmembrane region" description="Helical" evidence="2">
    <location>
        <begin position="472"/>
        <end position="498"/>
    </location>
</feature>
<name>A0A1F5C749_9BACT</name>
<evidence type="ECO:0000256" key="2">
    <source>
        <dbReference type="SAM" id="Phobius"/>
    </source>
</evidence>
<gene>
    <name evidence="3" type="ORF">A2907_00270</name>
</gene>
<dbReference type="AlphaFoldDB" id="A0A1F5C749"/>
<dbReference type="CDD" id="cd08547">
    <property type="entry name" value="Type_II_cohesin"/>
    <property type="match status" value="1"/>
</dbReference>
<evidence type="ECO:0000313" key="4">
    <source>
        <dbReference type="Proteomes" id="UP000177947"/>
    </source>
</evidence>
<comment type="caution">
    <text evidence="3">The sequence shown here is derived from an EMBL/GenBank/DDBJ whole genome shotgun (WGS) entry which is preliminary data.</text>
</comment>
<keyword evidence="2" id="KW-1133">Transmembrane helix</keyword>
<keyword evidence="2" id="KW-0812">Transmembrane</keyword>
<dbReference type="GO" id="GO:0030246">
    <property type="term" value="F:carbohydrate binding"/>
    <property type="evidence" value="ECO:0007669"/>
    <property type="project" value="InterPro"/>
</dbReference>
<dbReference type="InterPro" id="IPR013783">
    <property type="entry name" value="Ig-like_fold"/>
</dbReference>